<reference evidence="1 2" key="1">
    <citation type="submission" date="2024-02" db="EMBL/GenBank/DDBJ databases">
        <title>De novo assembly and annotation of 12 fungi associated with fruit tree decline syndrome in Ontario, Canada.</title>
        <authorList>
            <person name="Sulman M."/>
            <person name="Ellouze W."/>
            <person name="Ilyukhin E."/>
        </authorList>
    </citation>
    <scope>NUCLEOTIDE SEQUENCE [LARGE SCALE GENOMIC DNA]</scope>
    <source>
        <strain evidence="1 2">M11/M66-122</strain>
    </source>
</reference>
<sequence length="141" mass="16291">MFADEKRDNISVVESWVLTDPYITSHVPGWIGVQTLDLDEMEMIHFDVVPSRYYGSSDDAALVTRWAIYLFYLAYLAPTGDEFPDVPDRSIWRISGMAHFPFLHANRGAWAYGDKHRFFFGEDIADLDLEPSINYIQDAYN</sequence>
<evidence type="ECO:0000313" key="2">
    <source>
        <dbReference type="Proteomes" id="UP001320420"/>
    </source>
</evidence>
<keyword evidence="2" id="KW-1185">Reference proteome</keyword>
<dbReference type="AlphaFoldDB" id="A0AAN9UY66"/>
<comment type="caution">
    <text evidence="1">The sequence shown here is derived from an EMBL/GenBank/DDBJ whole genome shotgun (WGS) entry which is preliminary data.</text>
</comment>
<organism evidence="1 2">
    <name type="scientific">Diatrype stigma</name>
    <dbReference type="NCBI Taxonomy" id="117547"/>
    <lineage>
        <taxon>Eukaryota</taxon>
        <taxon>Fungi</taxon>
        <taxon>Dikarya</taxon>
        <taxon>Ascomycota</taxon>
        <taxon>Pezizomycotina</taxon>
        <taxon>Sordariomycetes</taxon>
        <taxon>Xylariomycetidae</taxon>
        <taxon>Xylariales</taxon>
        <taxon>Diatrypaceae</taxon>
        <taxon>Diatrype</taxon>
    </lineage>
</organism>
<gene>
    <name evidence="1" type="ORF">SLS62_006665</name>
</gene>
<dbReference type="Proteomes" id="UP001320420">
    <property type="component" value="Unassembled WGS sequence"/>
</dbReference>
<proteinExistence type="predicted"/>
<evidence type="ECO:0000313" key="1">
    <source>
        <dbReference type="EMBL" id="KAK7751409.1"/>
    </source>
</evidence>
<protein>
    <submittedName>
        <fullName evidence="1">Uncharacterized protein</fullName>
    </submittedName>
</protein>
<dbReference type="EMBL" id="JAKJXP020000050">
    <property type="protein sequence ID" value="KAK7751409.1"/>
    <property type="molecule type" value="Genomic_DNA"/>
</dbReference>
<accession>A0AAN9UY66</accession>
<name>A0AAN9UY66_9PEZI</name>